<dbReference type="OrthoDB" id="6424205at2759"/>
<feature type="compositionally biased region" description="Basic and acidic residues" evidence="2">
    <location>
        <begin position="589"/>
        <end position="608"/>
    </location>
</feature>
<organism evidence="4">
    <name type="scientific">Physcomitrium patens</name>
    <name type="common">Spreading-leaved earth moss</name>
    <name type="synonym">Physcomitrella patens</name>
    <dbReference type="NCBI Taxonomy" id="3218"/>
    <lineage>
        <taxon>Eukaryota</taxon>
        <taxon>Viridiplantae</taxon>
        <taxon>Streptophyta</taxon>
        <taxon>Embryophyta</taxon>
        <taxon>Bryophyta</taxon>
        <taxon>Bryophytina</taxon>
        <taxon>Bryopsida</taxon>
        <taxon>Funariidae</taxon>
        <taxon>Funariales</taxon>
        <taxon>Funariaceae</taxon>
        <taxon>Physcomitrium</taxon>
    </lineage>
</organism>
<dbReference type="GO" id="GO:0046872">
    <property type="term" value="F:metal ion binding"/>
    <property type="evidence" value="ECO:0007669"/>
    <property type="project" value="UniProtKB-KW"/>
</dbReference>
<dbReference type="Proteomes" id="UP000006727">
    <property type="component" value="Chromosome 27"/>
</dbReference>
<proteinExistence type="predicted"/>
<keyword evidence="6" id="KW-1185">Reference proteome</keyword>
<dbReference type="Gene3D" id="3.30.70.100">
    <property type="match status" value="1"/>
</dbReference>
<dbReference type="EnsemblPlants" id="Pp3c27_8170V3.5">
    <property type="protein sequence ID" value="Pp3c27_8170V3.5"/>
    <property type="gene ID" value="Pp3c27_8170"/>
</dbReference>
<feature type="domain" description="HMA" evidence="3">
    <location>
        <begin position="17"/>
        <end position="81"/>
    </location>
</feature>
<keyword evidence="1" id="KW-0479">Metal-binding</keyword>
<evidence type="ECO:0000259" key="3">
    <source>
        <dbReference type="PROSITE" id="PS50846"/>
    </source>
</evidence>
<reference evidence="4 6" key="2">
    <citation type="journal article" date="2018" name="Plant J.">
        <title>The Physcomitrella patens chromosome-scale assembly reveals moss genome structure and evolution.</title>
        <authorList>
            <person name="Lang D."/>
            <person name="Ullrich K.K."/>
            <person name="Murat F."/>
            <person name="Fuchs J."/>
            <person name="Jenkins J."/>
            <person name="Haas F.B."/>
            <person name="Piednoel M."/>
            <person name="Gundlach H."/>
            <person name="Van Bel M."/>
            <person name="Meyberg R."/>
            <person name="Vives C."/>
            <person name="Morata J."/>
            <person name="Symeonidi A."/>
            <person name="Hiss M."/>
            <person name="Muchero W."/>
            <person name="Kamisugi Y."/>
            <person name="Saleh O."/>
            <person name="Blanc G."/>
            <person name="Decker E.L."/>
            <person name="van Gessel N."/>
            <person name="Grimwood J."/>
            <person name="Hayes R.D."/>
            <person name="Graham S.W."/>
            <person name="Gunter L.E."/>
            <person name="McDaniel S.F."/>
            <person name="Hoernstein S.N.W."/>
            <person name="Larsson A."/>
            <person name="Li F.W."/>
            <person name="Perroud P.F."/>
            <person name="Phillips J."/>
            <person name="Ranjan P."/>
            <person name="Rokshar D.S."/>
            <person name="Rothfels C.J."/>
            <person name="Schneider L."/>
            <person name="Shu S."/>
            <person name="Stevenson D.W."/>
            <person name="Thummler F."/>
            <person name="Tillich M."/>
            <person name="Villarreal Aguilar J.C."/>
            <person name="Widiez T."/>
            <person name="Wong G.K."/>
            <person name="Wymore A."/>
            <person name="Zhang Y."/>
            <person name="Zimmer A.D."/>
            <person name="Quatrano R.S."/>
            <person name="Mayer K.F.X."/>
            <person name="Goodstein D."/>
            <person name="Casacuberta J.M."/>
            <person name="Vandepoele K."/>
            <person name="Reski R."/>
            <person name="Cuming A.C."/>
            <person name="Tuskan G.A."/>
            <person name="Maumus F."/>
            <person name="Salse J."/>
            <person name="Schmutz J."/>
            <person name="Rensing S.A."/>
        </authorList>
    </citation>
    <scope>NUCLEOTIDE SEQUENCE [LARGE SCALE GENOMIC DNA]</scope>
    <source>
        <strain evidence="5 6">cv. Gransden 2004</strain>
    </source>
</reference>
<feature type="compositionally biased region" description="Basic and acidic residues" evidence="2">
    <location>
        <begin position="110"/>
        <end position="122"/>
    </location>
</feature>
<feature type="compositionally biased region" description="Basic and acidic residues" evidence="2">
    <location>
        <begin position="619"/>
        <end position="630"/>
    </location>
</feature>
<evidence type="ECO:0000313" key="6">
    <source>
        <dbReference type="Proteomes" id="UP000006727"/>
    </source>
</evidence>
<protein>
    <recommendedName>
        <fullName evidence="3">HMA domain-containing protein</fullName>
    </recommendedName>
</protein>
<dbReference type="PANTHER" id="PTHR22814:SF336">
    <property type="entry name" value="HEAVY METAL-ASSOCIATED ISOPRENYLATED PLANT PROTEIN 23"/>
    <property type="match status" value="1"/>
</dbReference>
<feature type="region of interest" description="Disordered" evidence="2">
    <location>
        <begin position="100"/>
        <end position="122"/>
    </location>
</feature>
<dbReference type="Gramene" id="Pp3c27_8170V3.5">
    <property type="protein sequence ID" value="Pp3c27_8170V3.5"/>
    <property type="gene ID" value="Pp3c27_8170"/>
</dbReference>
<gene>
    <name evidence="5" type="primary">LOC112278498</name>
    <name evidence="4" type="ORF">PHYPA_031078</name>
</gene>
<dbReference type="PANTHER" id="PTHR22814">
    <property type="entry name" value="COPPER TRANSPORT PROTEIN ATOX1-RELATED"/>
    <property type="match status" value="1"/>
</dbReference>
<dbReference type="Gramene" id="Pp3c27_8170V3.2">
    <property type="protein sequence ID" value="Pp3c27_8170V3.2"/>
    <property type="gene ID" value="Pp3c27_8170"/>
</dbReference>
<dbReference type="KEGG" id="ppp:112278498"/>
<dbReference type="Gramene" id="Pp3c27_8170V3.1">
    <property type="protein sequence ID" value="Pp3c27_8170V3.1"/>
    <property type="gene ID" value="Pp3c27_8170"/>
</dbReference>
<dbReference type="SUPFAM" id="SSF55008">
    <property type="entry name" value="HMA, heavy metal-associated domain"/>
    <property type="match status" value="1"/>
</dbReference>
<feature type="compositionally biased region" description="Basic and acidic residues" evidence="2">
    <location>
        <begin position="316"/>
        <end position="342"/>
    </location>
</feature>
<dbReference type="EnsemblPlants" id="Pp3c27_8170V3.4">
    <property type="protein sequence ID" value="Pp3c27_8170V3.4"/>
    <property type="gene ID" value="Pp3c27_8170"/>
</dbReference>
<sequence length="674" mass="75815">MAPSRERSRSPMGRESLPATVMNVKMCCAKCEEKAKEECEEVEGVLKVVTDQSESKVIVYGPADPDALLKKMRRHLDRHAMFWRIDGDVTEEVAPPLFLKEPSETGRPLSMDHRDGSPLGESREIHPVQREMKDAEIRERGSLDVGPREVVFIPVDAKDGTAVDPRTVRKVEPGDERPPLLAREFHPLAEREMIPPADPRENPAQVPREVVFIPVDAKDGTPVDPRRVQVIDSRDGTYVNPRDVARPLSPSYGRPDALPELRPVNPPRLGLPGSPRGKPMDPHDVQPFELREVRPGNVSDLRQVDPGMMRPASPREMQRMDPHIRPVDPRIVERQIDMRDGRAYGPPPDEPPRRVGVPEGLVPIRTAPHSREVNFVPVDHRVSQTNPGRGDPRPRSPREIADRYMARDLRVVSDYGPRSPRDGDYGPRSPRDVDFGPRRPRDVDYAPPRGLRTPEYAPRSPREAMDYNAPRSLRGEGFSGPPRSPGRPVLDRELSFNDYGPSGAPRAVEVPRVPMPYEPLDPREADAFDFRGGPGAQHHVPPRSPRGTLGGVTLEPVVRGYGDIDPRRFKPAEPRVLLDVTKELAAADLRDRDYDALDYRSRGLESPRRQYSSNPNEFRSGESHPREYQPRESVLSDYQPSQDYQPGPLASQVLDDFPITNPNYKKQIGVGPEY</sequence>
<reference evidence="5" key="3">
    <citation type="submission" date="2020-12" db="UniProtKB">
        <authorList>
            <consortium name="EnsemblPlants"/>
        </authorList>
    </citation>
    <scope>IDENTIFICATION</scope>
</reference>
<dbReference type="EMBL" id="ABEU02000027">
    <property type="protein sequence ID" value="PNR26503.1"/>
    <property type="molecule type" value="Genomic_DNA"/>
</dbReference>
<feature type="compositionally biased region" description="Basic and acidic residues" evidence="2">
    <location>
        <begin position="520"/>
        <end position="529"/>
    </location>
</feature>
<dbReference type="Gramene" id="Pp3c27_8170V3.3">
    <property type="protein sequence ID" value="Pp3c27_8170V3.3"/>
    <property type="gene ID" value="Pp3c27_8170"/>
</dbReference>
<feature type="compositionally biased region" description="Basic and acidic residues" evidence="2">
    <location>
        <begin position="278"/>
        <end position="294"/>
    </location>
</feature>
<dbReference type="AlphaFoldDB" id="A0A2K1IB34"/>
<dbReference type="PROSITE" id="PS50846">
    <property type="entry name" value="HMA_2"/>
    <property type="match status" value="1"/>
</dbReference>
<feature type="compositionally biased region" description="Low complexity" evidence="2">
    <location>
        <begin position="267"/>
        <end position="277"/>
    </location>
</feature>
<feature type="compositionally biased region" description="Basic and acidic residues" evidence="2">
    <location>
        <begin position="390"/>
        <end position="411"/>
    </location>
</feature>
<dbReference type="EnsemblPlants" id="Pp3c27_8170V3.1">
    <property type="protein sequence ID" value="Pp3c27_8170V3.1"/>
    <property type="gene ID" value="Pp3c27_8170"/>
</dbReference>
<dbReference type="EnsemblPlants" id="Pp3c27_8170V3.3">
    <property type="protein sequence ID" value="Pp3c27_8170V3.3"/>
    <property type="gene ID" value="Pp3c27_8170"/>
</dbReference>
<accession>A0A2K1IB34</accession>
<feature type="region of interest" description="Disordered" evidence="2">
    <location>
        <begin position="233"/>
        <end position="553"/>
    </location>
</feature>
<dbReference type="RefSeq" id="XP_024367845.1">
    <property type="nucleotide sequence ID" value="XM_024512077.2"/>
</dbReference>
<dbReference type="EnsemblPlants" id="Pp3c27_8170V3.2">
    <property type="protein sequence ID" value="Pp3c27_8170V3.2"/>
    <property type="gene ID" value="Pp3c27_8170"/>
</dbReference>
<dbReference type="InterPro" id="IPR036163">
    <property type="entry name" value="HMA_dom_sf"/>
</dbReference>
<dbReference type="InterPro" id="IPR006121">
    <property type="entry name" value="HMA_dom"/>
</dbReference>
<evidence type="ECO:0000313" key="5">
    <source>
        <dbReference type="EnsemblPlants" id="Pp3c27_8170V3.1"/>
    </source>
</evidence>
<evidence type="ECO:0000256" key="1">
    <source>
        <dbReference type="ARBA" id="ARBA00022723"/>
    </source>
</evidence>
<feature type="region of interest" description="Disordered" evidence="2">
    <location>
        <begin position="589"/>
        <end position="674"/>
    </location>
</feature>
<dbReference type="PaxDb" id="3218-PP1S164_95V6.1"/>
<name>A0A2K1IB34_PHYPA</name>
<feature type="compositionally biased region" description="Basic and acidic residues" evidence="2">
    <location>
        <begin position="419"/>
        <end position="444"/>
    </location>
</feature>
<dbReference type="GeneID" id="112278498"/>
<reference evidence="4 6" key="1">
    <citation type="journal article" date="2008" name="Science">
        <title>The Physcomitrella genome reveals evolutionary insights into the conquest of land by plants.</title>
        <authorList>
            <person name="Rensing S."/>
            <person name="Lang D."/>
            <person name="Zimmer A."/>
            <person name="Terry A."/>
            <person name="Salamov A."/>
            <person name="Shapiro H."/>
            <person name="Nishiyama T."/>
            <person name="Perroud P.-F."/>
            <person name="Lindquist E."/>
            <person name="Kamisugi Y."/>
            <person name="Tanahashi T."/>
            <person name="Sakakibara K."/>
            <person name="Fujita T."/>
            <person name="Oishi K."/>
            <person name="Shin-I T."/>
            <person name="Kuroki Y."/>
            <person name="Toyoda A."/>
            <person name="Suzuki Y."/>
            <person name="Hashimoto A."/>
            <person name="Yamaguchi K."/>
            <person name="Sugano A."/>
            <person name="Kohara Y."/>
            <person name="Fujiyama A."/>
            <person name="Anterola A."/>
            <person name="Aoki S."/>
            <person name="Ashton N."/>
            <person name="Barbazuk W.B."/>
            <person name="Barker E."/>
            <person name="Bennetzen J."/>
            <person name="Bezanilla M."/>
            <person name="Blankenship R."/>
            <person name="Cho S.H."/>
            <person name="Dutcher S."/>
            <person name="Estelle M."/>
            <person name="Fawcett J.A."/>
            <person name="Gundlach H."/>
            <person name="Hanada K."/>
            <person name="Heyl A."/>
            <person name="Hicks K.A."/>
            <person name="Hugh J."/>
            <person name="Lohr M."/>
            <person name="Mayer K."/>
            <person name="Melkozernov A."/>
            <person name="Murata T."/>
            <person name="Nelson D."/>
            <person name="Pils B."/>
            <person name="Prigge M."/>
            <person name="Reiss B."/>
            <person name="Renner T."/>
            <person name="Rombauts S."/>
            <person name="Rushton P."/>
            <person name="Sanderfoot A."/>
            <person name="Schween G."/>
            <person name="Shiu S.-H."/>
            <person name="Stueber K."/>
            <person name="Theodoulou F.L."/>
            <person name="Tu H."/>
            <person name="Van de Peer Y."/>
            <person name="Verrier P.J."/>
            <person name="Waters E."/>
            <person name="Wood A."/>
            <person name="Yang L."/>
            <person name="Cove D."/>
            <person name="Cuming A."/>
            <person name="Hasebe M."/>
            <person name="Lucas S."/>
            <person name="Mishler D.B."/>
            <person name="Reski R."/>
            <person name="Grigoriev I."/>
            <person name="Quatrano R.S."/>
            <person name="Boore J.L."/>
        </authorList>
    </citation>
    <scope>NUCLEOTIDE SEQUENCE [LARGE SCALE GENOMIC DNA]</scope>
    <source>
        <strain evidence="5 6">cv. Gransden 2004</strain>
    </source>
</reference>
<dbReference type="Gramene" id="Pp3c27_8170V3.4">
    <property type="protein sequence ID" value="Pp3c27_8170V3.4"/>
    <property type="gene ID" value="Pp3c27_8170"/>
</dbReference>
<evidence type="ECO:0000256" key="2">
    <source>
        <dbReference type="SAM" id="MobiDB-lite"/>
    </source>
</evidence>
<evidence type="ECO:0000313" key="4">
    <source>
        <dbReference type="EMBL" id="PNR26503.1"/>
    </source>
</evidence>